<dbReference type="Pfam" id="PF08644">
    <property type="entry name" value="SPT16"/>
    <property type="match status" value="1"/>
</dbReference>
<keyword evidence="6" id="KW-1185">Reference proteome</keyword>
<dbReference type="GO" id="GO:0016787">
    <property type="term" value="F:hydrolase activity"/>
    <property type="evidence" value="ECO:0007669"/>
    <property type="project" value="UniProtKB-KW"/>
</dbReference>
<comment type="subunit">
    <text evidence="1">Component of the FACT complex.</text>
</comment>
<dbReference type="PANTHER" id="PTHR13980">
    <property type="entry name" value="CDC68 RELATED"/>
    <property type="match status" value="1"/>
</dbReference>
<dbReference type="Gene3D" id="2.30.29.30">
    <property type="entry name" value="Pleckstrin-homology domain (PH domain)/Phosphotyrosine-binding domain (PTB)"/>
    <property type="match status" value="1"/>
</dbReference>
<feature type="compositionally biased region" description="Acidic residues" evidence="2">
    <location>
        <begin position="441"/>
        <end position="454"/>
    </location>
</feature>
<sequence length="454" mass="52295">MKKISYEDNSLFPPVSNYFKIQTDSVSDSILLPISGALYPIHVDFVKNMQLSRDDNTNLLQISLDSKTPENNFGEIFVKEIILRSKSNKNFELVVKRTKEIKKKLLRKKVTETGKQLNSNEALILTKNQEKVPKINNLKIRPSLGGKRSSIGFIEAHKNGFLFSLNSAKSKPSRIEILYKNVKHAFFQPAANTASVLLHLHLEEPLLLSRKTKDIQFYIDVVESSQNIEKNMKGDQEAIREEQRERFYKKKLNKIFAHFAKSVTKICSNVESGVEKLTFDVPCEELKFIGVPDRSTVNIYPTANCLVSIEEYPPFVLPLSDVEIAHFERVQFQIKHFDVVFIMKDLKSYKRIDAIPIKHLSQIRRFLRDANIIYFTGSINLDWEKILKEINSDLKEFWEKGGWRFLDDAENADKSSSGEESALEGESFNPSDENYSKESYSDEESDDIEESEED</sequence>
<dbReference type="EMBL" id="JBDODL010000123">
    <property type="protein sequence ID" value="MES1918780.1"/>
    <property type="molecule type" value="Genomic_DNA"/>
</dbReference>
<dbReference type="InterPro" id="IPR013719">
    <property type="entry name" value="RTT106/SPT16-like_middle_dom"/>
</dbReference>
<feature type="domain" description="FACT complex subunit SPT16 middle" evidence="3">
    <location>
        <begin position="21"/>
        <end position="163"/>
    </location>
</feature>
<dbReference type="SMART" id="SM01286">
    <property type="entry name" value="SPT16"/>
    <property type="match status" value="1"/>
</dbReference>
<keyword evidence="1" id="KW-0805">Transcription regulation</keyword>
<dbReference type="Pfam" id="PF08512">
    <property type="entry name" value="Rttp106-like_middle"/>
    <property type="match status" value="1"/>
</dbReference>
<feature type="compositionally biased region" description="Low complexity" evidence="2">
    <location>
        <begin position="418"/>
        <end position="433"/>
    </location>
</feature>
<evidence type="ECO:0000259" key="3">
    <source>
        <dbReference type="SMART" id="SM01286"/>
    </source>
</evidence>
<dbReference type="Proteomes" id="UP001439008">
    <property type="component" value="Unassembled WGS sequence"/>
</dbReference>
<keyword evidence="1" id="KW-0235">DNA replication</keyword>
<keyword evidence="1" id="KW-0804">Transcription</keyword>
<accession>A0ABV2AGG6</accession>
<evidence type="ECO:0000313" key="6">
    <source>
        <dbReference type="Proteomes" id="UP001439008"/>
    </source>
</evidence>
<reference evidence="5 6" key="1">
    <citation type="journal article" date="2024" name="BMC Biol.">
        <title>Comparative genomics of Ascetosporea gives new insight into the evolutionary basis for animal parasitism in Rhizaria.</title>
        <authorList>
            <person name="Hiltunen Thoren M."/>
            <person name="Onut-Brannstrom I."/>
            <person name="Alfjorden A."/>
            <person name="Peckova H."/>
            <person name="Swords F."/>
            <person name="Hooper C."/>
            <person name="Holzer A.S."/>
            <person name="Bass D."/>
            <person name="Burki F."/>
        </authorList>
    </citation>
    <scope>NUCLEOTIDE SEQUENCE [LARGE SCALE GENOMIC DNA]</scope>
    <source>
        <strain evidence="5">20-A016</strain>
    </source>
</reference>
<protein>
    <recommendedName>
        <fullName evidence="1">FACT complex subunit</fullName>
    </recommendedName>
</protein>
<dbReference type="Gene3D" id="2.30.29.210">
    <property type="entry name" value="FACT complex subunit Spt16p/Cdc68p"/>
    <property type="match status" value="1"/>
</dbReference>
<dbReference type="Pfam" id="PF24824">
    <property type="entry name" value="PH_SPT16"/>
    <property type="match status" value="1"/>
</dbReference>
<dbReference type="InterPro" id="IPR056595">
    <property type="entry name" value="Fact-SPT16_PH"/>
</dbReference>
<evidence type="ECO:0000313" key="5">
    <source>
        <dbReference type="EMBL" id="MES1918780.1"/>
    </source>
</evidence>
<dbReference type="PANTHER" id="PTHR13980:SF15">
    <property type="entry name" value="FACT COMPLEX SUBUNIT SPT16"/>
    <property type="match status" value="1"/>
</dbReference>
<organism evidence="5 6">
    <name type="scientific">Bonamia ostreae</name>
    <dbReference type="NCBI Taxonomy" id="126728"/>
    <lineage>
        <taxon>Eukaryota</taxon>
        <taxon>Sar</taxon>
        <taxon>Rhizaria</taxon>
        <taxon>Endomyxa</taxon>
        <taxon>Ascetosporea</taxon>
        <taxon>Haplosporida</taxon>
        <taxon>Bonamia</taxon>
    </lineage>
</organism>
<evidence type="ECO:0000256" key="1">
    <source>
        <dbReference type="RuleBase" id="RU367052"/>
    </source>
</evidence>
<comment type="similarity">
    <text evidence="1">Belongs to the peptidase M24 family. SPT16 subfamily.</text>
</comment>
<keyword evidence="1" id="KW-0158">Chromosome</keyword>
<keyword evidence="5" id="KW-0378">Hydrolase</keyword>
<dbReference type="InterPro" id="IPR013953">
    <property type="entry name" value="FACT_SPT16_M"/>
</dbReference>
<dbReference type="GO" id="GO:0003678">
    <property type="term" value="F:DNA helicase activity"/>
    <property type="evidence" value="ECO:0007669"/>
    <property type="project" value="UniProtKB-EC"/>
</dbReference>
<evidence type="ECO:0000259" key="4">
    <source>
        <dbReference type="SMART" id="SM01287"/>
    </source>
</evidence>
<keyword evidence="1" id="KW-0539">Nucleus</keyword>
<feature type="domain" description="Histone chaperone RTT106/FACT complex subunit SPT16-like middle" evidence="4">
    <location>
        <begin position="288"/>
        <end position="377"/>
    </location>
</feature>
<dbReference type="InterPro" id="IPR040258">
    <property type="entry name" value="Spt16"/>
</dbReference>
<feature type="region of interest" description="Disordered" evidence="2">
    <location>
        <begin position="409"/>
        <end position="454"/>
    </location>
</feature>
<keyword evidence="1" id="KW-0227">DNA damage</keyword>
<comment type="function">
    <text evidence="1">Component of the FACT complex, a general chromatin factor that acts to reorganize nucleosomes. The FACT complex is involved in multiple processes that require DNA as a template such as mRNA elongation, DNA replication and DNA repair. During transcription elongation the FACT complex acts as a histone chaperone that both destabilizes and restores nucleosomal structure. It facilitates the passage of RNA polymerase II and transcription by promoting the dissociation of one histone H2A-H2B dimer from the nucleosome, then subsequently promotes the reestablishment of the nucleosome following the passage of RNA polymerase II.</text>
</comment>
<comment type="subcellular location">
    <subcellularLocation>
        <location evidence="1">Nucleus</location>
    </subcellularLocation>
    <subcellularLocation>
        <location evidence="1">Chromosome</location>
    </subcellularLocation>
</comment>
<comment type="caution">
    <text evidence="5">The sequence shown here is derived from an EMBL/GenBank/DDBJ whole genome shotgun (WGS) entry which is preliminary data.</text>
</comment>
<keyword evidence="1" id="KW-0234">DNA repair</keyword>
<evidence type="ECO:0000256" key="2">
    <source>
        <dbReference type="SAM" id="MobiDB-lite"/>
    </source>
</evidence>
<dbReference type="Gene3D" id="2.30.29.150">
    <property type="match status" value="1"/>
</dbReference>
<dbReference type="InterPro" id="IPR011993">
    <property type="entry name" value="PH-like_dom_sf"/>
</dbReference>
<proteinExistence type="inferred from homology"/>
<dbReference type="SMART" id="SM01287">
    <property type="entry name" value="Rtt106"/>
    <property type="match status" value="1"/>
</dbReference>
<gene>
    <name evidence="5" type="primary">SPT16_1</name>
    <name evidence="5" type="ORF">MHBO_000689</name>
</gene>
<name>A0ABV2AGG6_9EUKA</name>